<dbReference type="Gene3D" id="3.40.630.30">
    <property type="match status" value="1"/>
</dbReference>
<reference evidence="2 3" key="1">
    <citation type="submission" date="2018-08" db="EMBL/GenBank/DDBJ databases">
        <title>Hydrogenophaga sp. LA-38 isolated from sludge.</title>
        <authorList>
            <person name="Im W.-T."/>
        </authorList>
    </citation>
    <scope>NUCLEOTIDE SEQUENCE [LARGE SCALE GENOMIC DNA]</scope>
    <source>
        <strain evidence="2 3">LA-38</strain>
    </source>
</reference>
<evidence type="ECO:0000259" key="1">
    <source>
        <dbReference type="PROSITE" id="PS51186"/>
    </source>
</evidence>
<gene>
    <name evidence="2" type="ORF">DY262_08190</name>
</gene>
<evidence type="ECO:0000313" key="3">
    <source>
        <dbReference type="Proteomes" id="UP000261931"/>
    </source>
</evidence>
<dbReference type="PANTHER" id="PTHR43451">
    <property type="entry name" value="ACETYLTRANSFERASE (GNAT) FAMILY PROTEIN"/>
    <property type="match status" value="1"/>
</dbReference>
<keyword evidence="3" id="KW-1185">Reference proteome</keyword>
<dbReference type="AlphaFoldDB" id="A0A372ELX4"/>
<sequence length="164" mass="18561">MRTRRFQAGDESALFRVHRSAIESIASRDYSPEQIRAWMPTFEERDAWAQRVRALAPFVALDGEEVVGYADLQADGLIDHFFVSGHHPRRGIGALLMRRLHEEAAALGLQALHAHVSLSAEAFFRRFGFEVVERRLPVRRGLALPNALMRKRLGVGEHPTGERP</sequence>
<comment type="caution">
    <text evidence="2">The sequence shown here is derived from an EMBL/GenBank/DDBJ whole genome shotgun (WGS) entry which is preliminary data.</text>
</comment>
<organism evidence="2 3">
    <name type="scientific">Hydrogenophaga borbori</name>
    <dbReference type="NCBI Taxonomy" id="2294117"/>
    <lineage>
        <taxon>Bacteria</taxon>
        <taxon>Pseudomonadati</taxon>
        <taxon>Pseudomonadota</taxon>
        <taxon>Betaproteobacteria</taxon>
        <taxon>Burkholderiales</taxon>
        <taxon>Comamonadaceae</taxon>
        <taxon>Hydrogenophaga</taxon>
    </lineage>
</organism>
<dbReference type="InterPro" id="IPR052564">
    <property type="entry name" value="N-acetyltrans/Recomb-assoc"/>
</dbReference>
<dbReference type="RefSeq" id="WP_116958436.1">
    <property type="nucleotide sequence ID" value="NZ_QVLS01000003.1"/>
</dbReference>
<dbReference type="Pfam" id="PF13673">
    <property type="entry name" value="Acetyltransf_10"/>
    <property type="match status" value="1"/>
</dbReference>
<name>A0A372ELX4_9BURK</name>
<dbReference type="PANTHER" id="PTHR43451:SF1">
    <property type="entry name" value="ACETYLTRANSFERASE"/>
    <property type="match status" value="1"/>
</dbReference>
<dbReference type="SUPFAM" id="SSF55729">
    <property type="entry name" value="Acyl-CoA N-acyltransferases (Nat)"/>
    <property type="match status" value="1"/>
</dbReference>
<dbReference type="CDD" id="cd04301">
    <property type="entry name" value="NAT_SF"/>
    <property type="match status" value="1"/>
</dbReference>
<protein>
    <submittedName>
        <fullName evidence="2">GNAT family N-acetyltransferase</fullName>
    </submittedName>
</protein>
<keyword evidence="2" id="KW-0808">Transferase</keyword>
<dbReference type="InterPro" id="IPR000182">
    <property type="entry name" value="GNAT_dom"/>
</dbReference>
<feature type="domain" description="N-acetyltransferase" evidence="1">
    <location>
        <begin position="1"/>
        <end position="154"/>
    </location>
</feature>
<dbReference type="PROSITE" id="PS51186">
    <property type="entry name" value="GNAT"/>
    <property type="match status" value="1"/>
</dbReference>
<evidence type="ECO:0000313" key="2">
    <source>
        <dbReference type="EMBL" id="RFP80406.1"/>
    </source>
</evidence>
<proteinExistence type="predicted"/>
<dbReference type="EMBL" id="QVLS01000003">
    <property type="protein sequence ID" value="RFP80406.1"/>
    <property type="molecule type" value="Genomic_DNA"/>
</dbReference>
<accession>A0A372ELX4</accession>
<dbReference type="InterPro" id="IPR016181">
    <property type="entry name" value="Acyl_CoA_acyltransferase"/>
</dbReference>
<dbReference type="GO" id="GO:0016747">
    <property type="term" value="F:acyltransferase activity, transferring groups other than amino-acyl groups"/>
    <property type="evidence" value="ECO:0007669"/>
    <property type="project" value="InterPro"/>
</dbReference>
<dbReference type="Proteomes" id="UP000261931">
    <property type="component" value="Unassembled WGS sequence"/>
</dbReference>